<feature type="binding site" evidence="11">
    <location>
        <begin position="151"/>
        <end position="152"/>
    </location>
    <ligand>
        <name>S-adenosyl-L-methionine</name>
        <dbReference type="ChEBI" id="CHEBI:59789"/>
    </ligand>
</feature>
<dbReference type="InterPro" id="IPR008576">
    <property type="entry name" value="MeTrfase_NTM1"/>
</dbReference>
<dbReference type="CDD" id="cd02440">
    <property type="entry name" value="AdoMet_MTases"/>
    <property type="match status" value="1"/>
</dbReference>
<evidence type="ECO:0000256" key="7">
    <source>
        <dbReference type="ARBA" id="ARBA00043129"/>
    </source>
</evidence>
<evidence type="ECO:0000313" key="13">
    <source>
        <dbReference type="EMBL" id="GLC55308.1"/>
    </source>
</evidence>
<evidence type="ECO:0000313" key="14">
    <source>
        <dbReference type="Proteomes" id="UP001165080"/>
    </source>
</evidence>
<feature type="region of interest" description="Disordered" evidence="12">
    <location>
        <begin position="259"/>
        <end position="284"/>
    </location>
</feature>
<dbReference type="OrthoDB" id="1298661at2759"/>
<dbReference type="InterPro" id="IPR029063">
    <property type="entry name" value="SAM-dependent_MTases_sf"/>
</dbReference>
<dbReference type="Pfam" id="PF05891">
    <property type="entry name" value="Methyltransf_PK"/>
    <property type="match status" value="1"/>
</dbReference>
<evidence type="ECO:0000256" key="1">
    <source>
        <dbReference type="ARBA" id="ARBA00009059"/>
    </source>
</evidence>
<dbReference type="GO" id="GO:0005737">
    <property type="term" value="C:cytoplasm"/>
    <property type="evidence" value="ECO:0007669"/>
    <property type="project" value="TreeGrafter"/>
</dbReference>
<evidence type="ECO:0000256" key="5">
    <source>
        <dbReference type="ARBA" id="ARBA00039112"/>
    </source>
</evidence>
<dbReference type="EMBL" id="BRXU01000012">
    <property type="protein sequence ID" value="GLC55308.1"/>
    <property type="molecule type" value="Genomic_DNA"/>
</dbReference>
<evidence type="ECO:0000256" key="3">
    <source>
        <dbReference type="ARBA" id="ARBA00022679"/>
    </source>
</evidence>
<reference evidence="13 14" key="1">
    <citation type="journal article" date="2023" name="Commun. Biol.">
        <title>Reorganization of the ancestral sex-determining regions during the evolution of trioecy in Pleodorina starrii.</title>
        <authorList>
            <person name="Takahashi K."/>
            <person name="Suzuki S."/>
            <person name="Kawai-Toyooka H."/>
            <person name="Yamamoto K."/>
            <person name="Hamaji T."/>
            <person name="Ootsuki R."/>
            <person name="Yamaguchi H."/>
            <person name="Kawachi M."/>
            <person name="Higashiyama T."/>
            <person name="Nozaki H."/>
        </authorList>
    </citation>
    <scope>NUCLEOTIDE SEQUENCE [LARGE SCALE GENOMIC DNA]</scope>
    <source>
        <strain evidence="13 14">NIES-4479</strain>
    </source>
</reference>
<evidence type="ECO:0000256" key="2">
    <source>
        <dbReference type="ARBA" id="ARBA00022603"/>
    </source>
</evidence>
<evidence type="ECO:0000256" key="9">
    <source>
        <dbReference type="ARBA" id="ARBA00047885"/>
    </source>
</evidence>
<evidence type="ECO:0000256" key="12">
    <source>
        <dbReference type="SAM" id="MobiDB-lite"/>
    </source>
</evidence>
<name>A0A9W6BNK0_9CHLO</name>
<dbReference type="PANTHER" id="PTHR12753">
    <property type="entry name" value="AD-003 - RELATED"/>
    <property type="match status" value="1"/>
</dbReference>
<dbReference type="AlphaFoldDB" id="A0A9W6BNK0"/>
<keyword evidence="3" id="KW-0808">Transferase</keyword>
<dbReference type="PIRSF" id="PIRSF016958">
    <property type="entry name" value="DUF858_MeTrfase_lik"/>
    <property type="match status" value="1"/>
</dbReference>
<protein>
    <recommendedName>
        <fullName evidence="6">Alpha N-terminal protein methyltransferase 1</fullName>
        <ecNumber evidence="5">2.1.1.244</ecNumber>
    </recommendedName>
    <alternativeName>
        <fullName evidence="7">X-Pro-Lys N-terminal protein methyltransferase 1</fullName>
    </alternativeName>
</protein>
<feature type="binding site" evidence="11">
    <location>
        <position position="101"/>
    </location>
    <ligand>
        <name>S-adenosyl-L-methionine</name>
        <dbReference type="ChEBI" id="CHEBI:59789"/>
    </ligand>
</feature>
<keyword evidence="2" id="KW-0489">Methyltransferase</keyword>
<accession>A0A9W6BNK0</accession>
<evidence type="ECO:0000256" key="10">
    <source>
        <dbReference type="ARBA" id="ARBA00048167"/>
    </source>
</evidence>
<feature type="binding site" evidence="11">
    <location>
        <position position="167"/>
    </location>
    <ligand>
        <name>S-adenosyl-L-methionine</name>
        <dbReference type="ChEBI" id="CHEBI:59789"/>
    </ligand>
</feature>
<comment type="catalytic activity">
    <reaction evidence="9">
        <text>N-terminal L-prolyl-L-prolyl-L-lysyl-[protein] + 2 S-adenosyl-L-methionine = N-terminal N,N-dimethyl-L-prolyl-L-prolyl-L-lysyl-[protein] + 2 S-adenosyl-L-homocysteine + 2 H(+)</text>
        <dbReference type="Rhea" id="RHEA:54736"/>
        <dbReference type="Rhea" id="RHEA-COMP:13787"/>
        <dbReference type="Rhea" id="RHEA-COMP:13974"/>
        <dbReference type="ChEBI" id="CHEBI:15378"/>
        <dbReference type="ChEBI" id="CHEBI:57856"/>
        <dbReference type="ChEBI" id="CHEBI:59789"/>
        <dbReference type="ChEBI" id="CHEBI:138059"/>
        <dbReference type="ChEBI" id="CHEBI:138318"/>
        <dbReference type="EC" id="2.1.1.244"/>
    </reaction>
</comment>
<gene>
    <name evidence="13" type="primary">PLEST007820</name>
    <name evidence="13" type="ORF">PLESTB_000970900</name>
</gene>
<dbReference type="Proteomes" id="UP001165080">
    <property type="component" value="Unassembled WGS sequence"/>
</dbReference>
<dbReference type="Gene3D" id="3.40.50.150">
    <property type="entry name" value="Vaccinia Virus protein VP39"/>
    <property type="match status" value="1"/>
</dbReference>
<sequence>MTTNLSGHDGEGREFATPDELWAVEADADGGHNTWYRKAVSYWDQQEASYNGVLGGFGYTSDIDVRDSRALLLKSMRAQLEAADKGSRNLTALDCGAGVGRVTEQLLRHHFHTVDLLEPSRHLLDTAAKNLAARTVPQPRGKAGSFYCSGLQEHAFEPGRYDAIWIQWCLLYLTDVDFISLFHRAAAGLKPDGLIFVKENICKDGFVVDKEDSSLTRSNAYMLDLFERAGVQVLYNVKQRNWPKELFEVRMYVVRPRGSAQGGQQQPQQQPQVVAEPPGAEAMG</sequence>
<evidence type="ECO:0000256" key="4">
    <source>
        <dbReference type="ARBA" id="ARBA00022691"/>
    </source>
</evidence>
<dbReference type="PANTHER" id="PTHR12753:SF0">
    <property type="entry name" value="ALPHA N-TERMINAL PROTEIN METHYLTRANSFERASE 1"/>
    <property type="match status" value="1"/>
</dbReference>
<dbReference type="EC" id="2.1.1.244" evidence="5"/>
<evidence type="ECO:0000256" key="11">
    <source>
        <dbReference type="PIRSR" id="PIRSR016958-1"/>
    </source>
</evidence>
<proteinExistence type="inferred from homology"/>
<comment type="similarity">
    <text evidence="1">Belongs to the methyltransferase superfamily. NTM1 family.</text>
</comment>
<dbReference type="GO" id="GO:0032259">
    <property type="term" value="P:methylation"/>
    <property type="evidence" value="ECO:0007669"/>
    <property type="project" value="UniProtKB-KW"/>
</dbReference>
<dbReference type="GO" id="GO:0071885">
    <property type="term" value="F:N-terminal protein N-methyltransferase activity"/>
    <property type="evidence" value="ECO:0007669"/>
    <property type="project" value="UniProtKB-EC"/>
</dbReference>
<comment type="catalytic activity">
    <reaction evidence="8">
        <text>N-terminal L-seryl-L-prolyl-L-lysyl-[protein] + 3 S-adenosyl-L-methionine = N-terminal N,N,N-trimethyl-L-seryl-L-prolyl-L-lysyl-[protein] + 3 S-adenosyl-L-homocysteine + 3 H(+)</text>
        <dbReference type="Rhea" id="RHEA:54724"/>
        <dbReference type="Rhea" id="RHEA-COMP:13789"/>
        <dbReference type="Rhea" id="RHEA-COMP:13973"/>
        <dbReference type="ChEBI" id="CHEBI:15378"/>
        <dbReference type="ChEBI" id="CHEBI:57856"/>
        <dbReference type="ChEBI" id="CHEBI:59789"/>
        <dbReference type="ChEBI" id="CHEBI:138061"/>
        <dbReference type="ChEBI" id="CHEBI:138317"/>
        <dbReference type="EC" id="2.1.1.244"/>
    </reaction>
</comment>
<comment type="catalytic activity">
    <reaction evidence="10">
        <text>N-terminal L-alanyl-L-prolyl-L-lysyl-[protein] + 3 S-adenosyl-L-methionine = N-terminal N,N,N-trimethyl-L-alanyl-L-prolyl-L-lysyl-[protein] + 3 S-adenosyl-L-homocysteine + 3 H(+)</text>
        <dbReference type="Rhea" id="RHEA:54712"/>
        <dbReference type="Rhea" id="RHEA-COMP:13785"/>
        <dbReference type="Rhea" id="RHEA-COMP:13971"/>
        <dbReference type="ChEBI" id="CHEBI:15378"/>
        <dbReference type="ChEBI" id="CHEBI:57856"/>
        <dbReference type="ChEBI" id="CHEBI:59789"/>
        <dbReference type="ChEBI" id="CHEBI:138057"/>
        <dbReference type="ChEBI" id="CHEBI:138315"/>
        <dbReference type="EC" id="2.1.1.244"/>
    </reaction>
</comment>
<evidence type="ECO:0000256" key="8">
    <source>
        <dbReference type="ARBA" id="ARBA00047306"/>
    </source>
</evidence>
<organism evidence="13 14">
    <name type="scientific">Pleodorina starrii</name>
    <dbReference type="NCBI Taxonomy" id="330485"/>
    <lineage>
        <taxon>Eukaryota</taxon>
        <taxon>Viridiplantae</taxon>
        <taxon>Chlorophyta</taxon>
        <taxon>core chlorophytes</taxon>
        <taxon>Chlorophyceae</taxon>
        <taxon>CS clade</taxon>
        <taxon>Chlamydomonadales</taxon>
        <taxon>Volvocaceae</taxon>
        <taxon>Pleodorina</taxon>
    </lineage>
</organism>
<comment type="caution">
    <text evidence="13">The sequence shown here is derived from an EMBL/GenBank/DDBJ whole genome shotgun (WGS) entry which is preliminary data.</text>
</comment>
<keyword evidence="14" id="KW-1185">Reference proteome</keyword>
<feature type="binding site" evidence="11">
    <location>
        <position position="96"/>
    </location>
    <ligand>
        <name>S-adenosyl-L-methionine</name>
        <dbReference type="ChEBI" id="CHEBI:59789"/>
    </ligand>
</feature>
<feature type="compositionally biased region" description="Low complexity" evidence="12">
    <location>
        <begin position="262"/>
        <end position="272"/>
    </location>
</feature>
<evidence type="ECO:0000256" key="6">
    <source>
        <dbReference type="ARBA" id="ARBA00039449"/>
    </source>
</evidence>
<dbReference type="SUPFAM" id="SSF53335">
    <property type="entry name" value="S-adenosyl-L-methionine-dependent methyltransferases"/>
    <property type="match status" value="1"/>
</dbReference>
<keyword evidence="4 11" id="KW-0949">S-adenosyl-L-methionine</keyword>